<evidence type="ECO:0000256" key="2">
    <source>
        <dbReference type="ARBA" id="ARBA00022630"/>
    </source>
</evidence>
<dbReference type="RefSeq" id="WP_086941485.1">
    <property type="nucleotide sequence ID" value="NZ_FONM01000002.1"/>
</dbReference>
<dbReference type="NCBIfam" id="TIGR01813">
    <property type="entry name" value="flavo_cyto_c"/>
    <property type="match status" value="1"/>
</dbReference>
<comment type="cofactor">
    <cofactor evidence="1">
        <name>FAD</name>
        <dbReference type="ChEBI" id="CHEBI:57692"/>
    </cofactor>
</comment>
<dbReference type="InterPro" id="IPR036188">
    <property type="entry name" value="FAD/NAD-bd_sf"/>
</dbReference>
<evidence type="ECO:0000256" key="4">
    <source>
        <dbReference type="ARBA" id="ARBA00023002"/>
    </source>
</evidence>
<keyword evidence="3 5" id="KW-0274">FAD</keyword>
<dbReference type="Gene3D" id="3.50.50.60">
    <property type="entry name" value="FAD/NAD(P)-binding domain"/>
    <property type="match status" value="1"/>
</dbReference>
<keyword evidence="5" id="KW-0732">Signal</keyword>
<dbReference type="PROSITE" id="PS51257">
    <property type="entry name" value="PROKAR_LIPOPROTEIN"/>
    <property type="match status" value="1"/>
</dbReference>
<dbReference type="PRINTS" id="PR00368">
    <property type="entry name" value="FADPNR"/>
</dbReference>
<dbReference type="PANTHER" id="PTHR43400">
    <property type="entry name" value="FUMARATE REDUCTASE"/>
    <property type="match status" value="1"/>
</dbReference>
<name>A0A1W1IC40_9LACT</name>
<dbReference type="InterPro" id="IPR010960">
    <property type="entry name" value="Flavocytochrome_c"/>
</dbReference>
<evidence type="ECO:0000256" key="1">
    <source>
        <dbReference type="ARBA" id="ARBA00001974"/>
    </source>
</evidence>
<reference evidence="8" key="1">
    <citation type="submission" date="2016-04" db="EMBL/GenBank/DDBJ databases">
        <authorList>
            <person name="Strepis N."/>
        </authorList>
    </citation>
    <scope>NUCLEOTIDE SEQUENCE [LARGE SCALE GENOMIC DNA]</scope>
</reference>
<evidence type="ECO:0000256" key="5">
    <source>
        <dbReference type="RuleBase" id="RU366062"/>
    </source>
</evidence>
<sequence length="513" mass="53935">MKKRIGLFSALSMFVLLSGCGANTDNAADSSVAVEREESIAASSESVEAVTGASEVTYTDPEELKDSYDVIIIGSGGAGMTAAISAKDAGLNPVIFEKMPVHGGNTMKSSAGMNASATKFQAEQGITDSNELFYNETLAGGKNTNDPELLHYLVDNSASAIDWLDTMGITLNNITVTGGMSVNRTHRPSDGSAVGQYLVKGLYANVMEREIPLFVNSEVKEVVVTDDKASGVKVDFNNEGEITVSSDAVIIATGGFGADLEMVTELAPQLEGYVTTNQPGSTGDGIKMAQAIGAAVVDMDQIQIHPTVHQESSYLITEAIRGEGAILVNQQGERFVNEMETRDNVSAAINALEEGYAYLIFDAGVKDRVKAVNTYIEKGFVQSDETIEALAGQLGMDGATLAQTLTSWNETVASQVDGAFNRQTALNNPLATAPYYAIQIAPGIHHTMGGLKINSNAQVISTEDTVIEGLYAAGEVTGGVHGSNRIGGNAVADIIVFGRQAGVQSASYVQSKE</sequence>
<dbReference type="SUPFAM" id="SSF51905">
    <property type="entry name" value="FAD/NAD(P)-binding domain"/>
    <property type="match status" value="1"/>
</dbReference>
<evidence type="ECO:0000256" key="3">
    <source>
        <dbReference type="ARBA" id="ARBA00022827"/>
    </source>
</evidence>
<dbReference type="OrthoDB" id="9806724at2"/>
<dbReference type="Gene3D" id="3.90.700.10">
    <property type="entry name" value="Succinate dehydrogenase/fumarate reductase flavoprotein, catalytic domain"/>
    <property type="match status" value="1"/>
</dbReference>
<dbReference type="Proteomes" id="UP000195985">
    <property type="component" value="Unassembled WGS sequence"/>
</dbReference>
<feature type="domain" description="FAD-dependent oxidoreductase 2 FAD-binding" evidence="6">
    <location>
        <begin position="69"/>
        <end position="491"/>
    </location>
</feature>
<dbReference type="SUPFAM" id="SSF56425">
    <property type="entry name" value="Succinate dehydrogenase/fumarate reductase flavoprotein, catalytic domain"/>
    <property type="match status" value="1"/>
</dbReference>
<evidence type="ECO:0000313" key="8">
    <source>
        <dbReference type="Proteomes" id="UP000195985"/>
    </source>
</evidence>
<protein>
    <submittedName>
        <fullName evidence="7">Fad-dependent pyridine nucleotide reductase signature</fullName>
    </submittedName>
</protein>
<keyword evidence="2 5" id="KW-0285">Flavoprotein</keyword>
<comment type="similarity">
    <text evidence="5">Belongs to the FAD-dependent oxidoreductase 2 family. FRD/SDH subfamily.</text>
</comment>
<gene>
    <name evidence="7" type="ORF">TPAS_254</name>
</gene>
<proteinExistence type="inferred from homology"/>
<feature type="signal peptide" evidence="5">
    <location>
        <begin position="1"/>
        <end position="27"/>
    </location>
</feature>
<accession>A0A1W1IC40</accession>
<dbReference type="GO" id="GO:0033765">
    <property type="term" value="F:steroid dehydrogenase activity, acting on the CH-CH group of donors"/>
    <property type="evidence" value="ECO:0007669"/>
    <property type="project" value="UniProtKB-ARBA"/>
</dbReference>
<dbReference type="Pfam" id="PF00890">
    <property type="entry name" value="FAD_binding_2"/>
    <property type="match status" value="1"/>
</dbReference>
<feature type="chain" id="PRO_5022265286" evidence="5">
    <location>
        <begin position="28"/>
        <end position="513"/>
    </location>
</feature>
<dbReference type="InterPro" id="IPR050315">
    <property type="entry name" value="FAD-oxidoreductase_2"/>
</dbReference>
<keyword evidence="8" id="KW-1185">Reference proteome</keyword>
<dbReference type="NCBIfam" id="NF005064">
    <property type="entry name" value="PRK06481.1"/>
    <property type="match status" value="1"/>
</dbReference>
<dbReference type="PANTHER" id="PTHR43400:SF7">
    <property type="entry name" value="FAD-DEPENDENT OXIDOREDUCTASE 2 FAD BINDING DOMAIN-CONTAINING PROTEIN"/>
    <property type="match status" value="1"/>
</dbReference>
<dbReference type="EMBL" id="FWEY01000001">
    <property type="protein sequence ID" value="SLM50582.1"/>
    <property type="molecule type" value="Genomic_DNA"/>
</dbReference>
<evidence type="ECO:0000313" key="7">
    <source>
        <dbReference type="EMBL" id="SLM50582.1"/>
    </source>
</evidence>
<dbReference type="InterPro" id="IPR003953">
    <property type="entry name" value="FAD-dep_OxRdtase_2_FAD-bd"/>
</dbReference>
<dbReference type="AlphaFoldDB" id="A0A1W1IC40"/>
<keyword evidence="4 5" id="KW-0560">Oxidoreductase</keyword>
<dbReference type="STRING" id="43064.SAMN04488086_102262"/>
<dbReference type="InterPro" id="IPR027477">
    <property type="entry name" value="Succ_DH/fumarate_Rdtase_cat_sf"/>
</dbReference>
<organism evidence="7 8">
    <name type="scientific">Trichococcus pasteurii</name>
    <dbReference type="NCBI Taxonomy" id="43064"/>
    <lineage>
        <taxon>Bacteria</taxon>
        <taxon>Bacillati</taxon>
        <taxon>Bacillota</taxon>
        <taxon>Bacilli</taxon>
        <taxon>Lactobacillales</taxon>
        <taxon>Carnobacteriaceae</taxon>
        <taxon>Trichococcus</taxon>
    </lineage>
</organism>
<dbReference type="FunFam" id="3.90.700.10:FF:000007">
    <property type="entry name" value="NADH-dependent fumarate reductase"/>
    <property type="match status" value="1"/>
</dbReference>
<evidence type="ECO:0000259" key="6">
    <source>
        <dbReference type="Pfam" id="PF00890"/>
    </source>
</evidence>
<dbReference type="GO" id="GO:0010181">
    <property type="term" value="F:FMN binding"/>
    <property type="evidence" value="ECO:0007669"/>
    <property type="project" value="InterPro"/>
</dbReference>